<keyword evidence="1" id="KW-0812">Transmembrane</keyword>
<evidence type="ECO:0000256" key="1">
    <source>
        <dbReference type="SAM" id="Phobius"/>
    </source>
</evidence>
<dbReference type="EMBL" id="KI927283">
    <property type="protein sequence ID" value="ETW57095.1"/>
    <property type="molecule type" value="Genomic_DNA"/>
</dbReference>
<protein>
    <submittedName>
        <fullName evidence="2">Uncharacterized protein</fullName>
    </submittedName>
</protein>
<organism evidence="2 3">
    <name type="scientific">Plasmodium falciparum (isolate Palo Alto / Uganda)</name>
    <dbReference type="NCBI Taxonomy" id="57270"/>
    <lineage>
        <taxon>Eukaryota</taxon>
        <taxon>Sar</taxon>
        <taxon>Alveolata</taxon>
        <taxon>Apicomplexa</taxon>
        <taxon>Aconoidasida</taxon>
        <taxon>Haemosporida</taxon>
        <taxon>Plasmodiidae</taxon>
        <taxon>Plasmodium</taxon>
        <taxon>Plasmodium (Laverania)</taxon>
    </lineage>
</organism>
<name>W4J4C6_PLAFP</name>
<accession>W4J4C6</accession>
<feature type="transmembrane region" description="Helical" evidence="1">
    <location>
        <begin position="22"/>
        <end position="45"/>
    </location>
</feature>
<evidence type="ECO:0000313" key="2">
    <source>
        <dbReference type="EMBL" id="ETW57095.1"/>
    </source>
</evidence>
<gene>
    <name evidence="2" type="ORF">PFUGPA_00874</name>
</gene>
<dbReference type="Proteomes" id="UP000019103">
    <property type="component" value="Unassembled WGS sequence"/>
</dbReference>
<keyword evidence="1" id="KW-0472">Membrane</keyword>
<dbReference type="OrthoDB" id="371455at2759"/>
<dbReference type="AlphaFoldDB" id="W4J4C6"/>
<sequence>MLVYSCYKFIRRVLNEDLMGNLIFFSLCNFFLINLLYVGHLLVYLNLKDDFIFIFFTYYIL</sequence>
<keyword evidence="1" id="KW-1133">Transmembrane helix</keyword>
<evidence type="ECO:0000313" key="3">
    <source>
        <dbReference type="Proteomes" id="UP000019103"/>
    </source>
</evidence>
<reference evidence="2 3" key="2">
    <citation type="submission" date="2013-02" db="EMBL/GenBank/DDBJ databases">
        <title>The Genome Sequence of Plasmodium falciparum Palo Alto/Uganda.</title>
        <authorList>
            <consortium name="The Broad Institute Genome Sequencing Platform"/>
            <consortium name="The Broad Institute Genome Sequencing Center for Infectious Disease"/>
            <person name="Neafsey D."/>
            <person name="Cheeseman I."/>
            <person name="Volkman S."/>
            <person name="Adams J."/>
            <person name="Walker B."/>
            <person name="Young S.K."/>
            <person name="Zeng Q."/>
            <person name="Gargeya S."/>
            <person name="Fitzgerald M."/>
            <person name="Haas B."/>
            <person name="Abouelleil A."/>
            <person name="Alvarado L."/>
            <person name="Arachchi H.M."/>
            <person name="Berlin A.M."/>
            <person name="Chapman S.B."/>
            <person name="Dewar J."/>
            <person name="Goldberg J."/>
            <person name="Griggs A."/>
            <person name="Gujja S."/>
            <person name="Hansen M."/>
            <person name="Howarth C."/>
            <person name="Imamovic A."/>
            <person name="Larimer J."/>
            <person name="McCowan C."/>
            <person name="Murphy C."/>
            <person name="Neiman D."/>
            <person name="Pearson M."/>
            <person name="Priest M."/>
            <person name="Roberts A."/>
            <person name="Saif S."/>
            <person name="Shea T."/>
            <person name="Sisk P."/>
            <person name="Sykes S."/>
            <person name="Wortman J."/>
            <person name="Nusbaum C."/>
            <person name="Birren B."/>
        </authorList>
    </citation>
    <scope>NUCLEOTIDE SEQUENCE [LARGE SCALE GENOMIC DNA]</scope>
    <source>
        <strain evidence="2 3">Palo Alto/Uganda</strain>
    </source>
</reference>
<proteinExistence type="predicted"/>
<reference evidence="2 3" key="1">
    <citation type="submission" date="2013-02" db="EMBL/GenBank/DDBJ databases">
        <title>The Genome Annotation of Plasmodium falciparum Palo Alto/Uganda.</title>
        <authorList>
            <consortium name="The Broad Institute Genome Sequencing Platform"/>
            <consortium name="The Broad Institute Genome Sequencing Center for Infectious Disease"/>
            <person name="Neafsey D."/>
            <person name="Hoffman S."/>
            <person name="Volkman S."/>
            <person name="Rosenthal P."/>
            <person name="Walker B."/>
            <person name="Young S.K."/>
            <person name="Zeng Q."/>
            <person name="Gargeya S."/>
            <person name="Fitzgerald M."/>
            <person name="Haas B."/>
            <person name="Abouelleil A."/>
            <person name="Allen A.W."/>
            <person name="Alvarado L."/>
            <person name="Arachchi H.M."/>
            <person name="Berlin A.M."/>
            <person name="Chapman S.B."/>
            <person name="Gainer-Dewar J."/>
            <person name="Goldberg J."/>
            <person name="Griggs A."/>
            <person name="Gujja S."/>
            <person name="Hansen M."/>
            <person name="Howarth C."/>
            <person name="Imamovic A."/>
            <person name="Ireland A."/>
            <person name="Larimer J."/>
            <person name="McCowan C."/>
            <person name="Murphy C."/>
            <person name="Pearson M."/>
            <person name="Poon T.W."/>
            <person name="Priest M."/>
            <person name="Roberts A."/>
            <person name="Saif S."/>
            <person name="Shea T."/>
            <person name="Sisk P."/>
            <person name="Sykes S."/>
            <person name="Wortman J."/>
            <person name="Nusbaum C."/>
            <person name="Birren B."/>
        </authorList>
    </citation>
    <scope>NUCLEOTIDE SEQUENCE [LARGE SCALE GENOMIC DNA]</scope>
    <source>
        <strain evidence="2 3">Palo Alto/Uganda</strain>
    </source>
</reference>